<dbReference type="InterPro" id="IPR039420">
    <property type="entry name" value="WalR-like"/>
</dbReference>
<feature type="DNA-binding region" description="OmpR/PhoB-type" evidence="5">
    <location>
        <begin position="43"/>
        <end position="139"/>
    </location>
</feature>
<evidence type="ECO:0000256" key="3">
    <source>
        <dbReference type="ARBA" id="ARBA00023125"/>
    </source>
</evidence>
<keyword evidence="4" id="KW-0804">Transcription</keyword>
<name>A0A368SZC0_9ACTN</name>
<dbReference type="PANTHER" id="PTHR48111">
    <property type="entry name" value="REGULATOR OF RPOS"/>
    <property type="match status" value="1"/>
</dbReference>
<evidence type="ECO:0000256" key="5">
    <source>
        <dbReference type="PROSITE-ProRule" id="PRU01091"/>
    </source>
</evidence>
<dbReference type="InterPro" id="IPR016032">
    <property type="entry name" value="Sig_transdc_resp-reg_C-effctor"/>
</dbReference>
<keyword evidence="8" id="KW-1185">Reference proteome</keyword>
<sequence length="146" mass="16049">PPSPSFRDGAAQLLGVLPLAERGKVMVIVGHIQEAPDSVAPPPAAGESDGLVIDHAARRVWADRTPVRLSYQEFELLAHLASSPGRVFTRTELLERVWRSDMHAGSRTVDVHVHRLRRKLGGLGRRLATVRRVGYVYRPEQAPAPA</sequence>
<evidence type="ECO:0000256" key="4">
    <source>
        <dbReference type="ARBA" id="ARBA00023163"/>
    </source>
</evidence>
<proteinExistence type="predicted"/>
<keyword evidence="2" id="KW-0805">Transcription regulation</keyword>
<dbReference type="GO" id="GO:0005829">
    <property type="term" value="C:cytosol"/>
    <property type="evidence" value="ECO:0007669"/>
    <property type="project" value="TreeGrafter"/>
</dbReference>
<dbReference type="InterPro" id="IPR036388">
    <property type="entry name" value="WH-like_DNA-bd_sf"/>
</dbReference>
<dbReference type="RefSeq" id="WP_147280269.1">
    <property type="nucleotide sequence ID" value="NZ_QEIM01000247.1"/>
</dbReference>
<reference evidence="7 8" key="1">
    <citation type="submission" date="2018-04" db="EMBL/GenBank/DDBJ databases">
        <title>Novel actinobacteria from marine sediment.</title>
        <authorList>
            <person name="Ng Z.Y."/>
            <person name="Tan G.Y.A."/>
        </authorList>
    </citation>
    <scope>NUCLEOTIDE SEQUENCE [LARGE SCALE GENOMIC DNA]</scope>
    <source>
        <strain evidence="7 8">TPS81</strain>
    </source>
</reference>
<dbReference type="CDD" id="cd00383">
    <property type="entry name" value="trans_reg_C"/>
    <property type="match status" value="1"/>
</dbReference>
<dbReference type="Gene3D" id="1.10.10.10">
    <property type="entry name" value="Winged helix-like DNA-binding domain superfamily/Winged helix DNA-binding domain"/>
    <property type="match status" value="1"/>
</dbReference>
<dbReference type="EMBL" id="QEIN01000282">
    <property type="protein sequence ID" value="RCV50481.1"/>
    <property type="molecule type" value="Genomic_DNA"/>
</dbReference>
<dbReference type="GO" id="GO:0000156">
    <property type="term" value="F:phosphorelay response regulator activity"/>
    <property type="evidence" value="ECO:0007669"/>
    <property type="project" value="TreeGrafter"/>
</dbReference>
<dbReference type="InterPro" id="IPR001867">
    <property type="entry name" value="OmpR/PhoB-type_DNA-bd"/>
</dbReference>
<dbReference type="Pfam" id="PF00486">
    <property type="entry name" value="Trans_reg_C"/>
    <property type="match status" value="1"/>
</dbReference>
<keyword evidence="3 5" id="KW-0238">DNA-binding</keyword>
<feature type="domain" description="OmpR/PhoB-type" evidence="6">
    <location>
        <begin position="43"/>
        <end position="139"/>
    </location>
</feature>
<dbReference type="OrthoDB" id="8927943at2"/>
<evidence type="ECO:0000259" key="6">
    <source>
        <dbReference type="PROSITE" id="PS51755"/>
    </source>
</evidence>
<accession>A0A368SZC0</accession>
<dbReference type="SMART" id="SM00862">
    <property type="entry name" value="Trans_reg_C"/>
    <property type="match status" value="1"/>
</dbReference>
<evidence type="ECO:0000313" key="7">
    <source>
        <dbReference type="EMBL" id="RCV50481.1"/>
    </source>
</evidence>
<comment type="caution">
    <text evidence="7">The sequence shown here is derived from an EMBL/GenBank/DDBJ whole genome shotgun (WGS) entry which is preliminary data.</text>
</comment>
<evidence type="ECO:0000256" key="1">
    <source>
        <dbReference type="ARBA" id="ARBA00022553"/>
    </source>
</evidence>
<dbReference type="SUPFAM" id="SSF46894">
    <property type="entry name" value="C-terminal effector domain of the bipartite response regulators"/>
    <property type="match status" value="1"/>
</dbReference>
<dbReference type="AlphaFoldDB" id="A0A368SZC0"/>
<dbReference type="PANTHER" id="PTHR48111:SF4">
    <property type="entry name" value="DNA-BINDING DUAL TRANSCRIPTIONAL REGULATOR OMPR"/>
    <property type="match status" value="1"/>
</dbReference>
<dbReference type="Proteomes" id="UP000253318">
    <property type="component" value="Unassembled WGS sequence"/>
</dbReference>
<feature type="non-terminal residue" evidence="7">
    <location>
        <position position="1"/>
    </location>
</feature>
<gene>
    <name evidence="7" type="ORF">DEF24_24170</name>
</gene>
<organism evidence="7 8">
    <name type="scientific">Marinitenerispora sediminis</name>
    <dbReference type="NCBI Taxonomy" id="1931232"/>
    <lineage>
        <taxon>Bacteria</taxon>
        <taxon>Bacillati</taxon>
        <taxon>Actinomycetota</taxon>
        <taxon>Actinomycetes</taxon>
        <taxon>Streptosporangiales</taxon>
        <taxon>Nocardiopsidaceae</taxon>
        <taxon>Marinitenerispora</taxon>
    </lineage>
</organism>
<evidence type="ECO:0000256" key="2">
    <source>
        <dbReference type="ARBA" id="ARBA00023015"/>
    </source>
</evidence>
<evidence type="ECO:0000313" key="8">
    <source>
        <dbReference type="Proteomes" id="UP000253318"/>
    </source>
</evidence>
<dbReference type="GO" id="GO:0032993">
    <property type="term" value="C:protein-DNA complex"/>
    <property type="evidence" value="ECO:0007669"/>
    <property type="project" value="TreeGrafter"/>
</dbReference>
<dbReference type="PROSITE" id="PS51755">
    <property type="entry name" value="OMPR_PHOB"/>
    <property type="match status" value="1"/>
</dbReference>
<dbReference type="GO" id="GO:0000976">
    <property type="term" value="F:transcription cis-regulatory region binding"/>
    <property type="evidence" value="ECO:0007669"/>
    <property type="project" value="TreeGrafter"/>
</dbReference>
<protein>
    <submittedName>
        <fullName evidence="7">Winged helix family transcriptional regulator</fullName>
    </submittedName>
</protein>
<keyword evidence="1" id="KW-0597">Phosphoprotein</keyword>
<dbReference type="GO" id="GO:0006355">
    <property type="term" value="P:regulation of DNA-templated transcription"/>
    <property type="evidence" value="ECO:0007669"/>
    <property type="project" value="InterPro"/>
</dbReference>